<keyword evidence="3" id="KW-1185">Reference proteome</keyword>
<evidence type="ECO:0000256" key="1">
    <source>
        <dbReference type="SAM" id="MobiDB-lite"/>
    </source>
</evidence>
<reference evidence="2 3" key="1">
    <citation type="journal article" date="2020" name="Nature">
        <title>Six reference-quality genomes reveal evolution of bat adaptations.</title>
        <authorList>
            <person name="Jebb D."/>
            <person name="Huang Z."/>
            <person name="Pippel M."/>
            <person name="Hughes G.M."/>
            <person name="Lavrichenko K."/>
            <person name="Devanna P."/>
            <person name="Winkler S."/>
            <person name="Jermiin L.S."/>
            <person name="Skirmuntt E.C."/>
            <person name="Katzourakis A."/>
            <person name="Burkitt-Gray L."/>
            <person name="Ray D.A."/>
            <person name="Sullivan K.A.M."/>
            <person name="Roscito J.G."/>
            <person name="Kirilenko B.M."/>
            <person name="Davalos L.M."/>
            <person name="Corthals A.P."/>
            <person name="Power M.L."/>
            <person name="Jones G."/>
            <person name="Ransome R.D."/>
            <person name="Dechmann D.K.N."/>
            <person name="Locatelli A.G."/>
            <person name="Puechmaille S.J."/>
            <person name="Fedrigo O."/>
            <person name="Jarvis E.D."/>
            <person name="Hiller M."/>
            <person name="Vernes S.C."/>
            <person name="Myers E.W."/>
            <person name="Teeling E.C."/>
        </authorList>
    </citation>
    <scope>NUCLEOTIDE SEQUENCE [LARGE SCALE GENOMIC DNA]</scope>
    <source>
        <strain evidence="2">MRouAeg1</strain>
        <tissue evidence="2">Muscle</tissue>
    </source>
</reference>
<accession>A0A7J8JGJ3</accession>
<organism evidence="2 3">
    <name type="scientific">Rousettus aegyptiacus</name>
    <name type="common">Egyptian fruit bat</name>
    <name type="synonym">Pteropus aegyptiacus</name>
    <dbReference type="NCBI Taxonomy" id="9407"/>
    <lineage>
        <taxon>Eukaryota</taxon>
        <taxon>Metazoa</taxon>
        <taxon>Chordata</taxon>
        <taxon>Craniata</taxon>
        <taxon>Vertebrata</taxon>
        <taxon>Euteleostomi</taxon>
        <taxon>Mammalia</taxon>
        <taxon>Eutheria</taxon>
        <taxon>Laurasiatheria</taxon>
        <taxon>Chiroptera</taxon>
        <taxon>Yinpterochiroptera</taxon>
        <taxon>Pteropodoidea</taxon>
        <taxon>Pteropodidae</taxon>
        <taxon>Rousettinae</taxon>
        <taxon>Rousettus</taxon>
    </lineage>
</organism>
<evidence type="ECO:0000313" key="2">
    <source>
        <dbReference type="EMBL" id="KAF6495977.1"/>
    </source>
</evidence>
<comment type="caution">
    <text evidence="2">The sequence shown here is derived from an EMBL/GenBank/DDBJ whole genome shotgun (WGS) entry which is preliminary data.</text>
</comment>
<dbReference type="Proteomes" id="UP000593571">
    <property type="component" value="Unassembled WGS sequence"/>
</dbReference>
<dbReference type="AlphaFoldDB" id="A0A7J8JGJ3"/>
<protein>
    <submittedName>
        <fullName evidence="2">Uncharacterized protein</fullName>
    </submittedName>
</protein>
<name>A0A7J8JGJ3_ROUAE</name>
<gene>
    <name evidence="2" type="ORF">HJG63_010256</name>
</gene>
<dbReference type="EMBL" id="JACASE010000002">
    <property type="protein sequence ID" value="KAF6495977.1"/>
    <property type="molecule type" value="Genomic_DNA"/>
</dbReference>
<feature type="region of interest" description="Disordered" evidence="1">
    <location>
        <begin position="40"/>
        <end position="70"/>
    </location>
</feature>
<evidence type="ECO:0000313" key="3">
    <source>
        <dbReference type="Proteomes" id="UP000593571"/>
    </source>
</evidence>
<proteinExistence type="predicted"/>
<sequence length="142" mass="14867">MERLVDSGSWLSLQGTTPTSWVHHHQHLLSKEGRSLTPGFGGTDADCLPRAAPLPLPGPAGKEGTQFTSQDPESQCRAVSCSCLLEPDAGSSFCLWALLVALASSLFSLPLCFSPSYGGGGKQGNGMFPPLPLILPHGPTKP</sequence>